<dbReference type="AlphaFoldDB" id="K3YBJ9"/>
<organism evidence="2 3">
    <name type="scientific">Setaria italica</name>
    <name type="common">Foxtail millet</name>
    <name type="synonym">Panicum italicum</name>
    <dbReference type="NCBI Taxonomy" id="4555"/>
    <lineage>
        <taxon>Eukaryota</taxon>
        <taxon>Viridiplantae</taxon>
        <taxon>Streptophyta</taxon>
        <taxon>Embryophyta</taxon>
        <taxon>Tracheophyta</taxon>
        <taxon>Spermatophyta</taxon>
        <taxon>Magnoliopsida</taxon>
        <taxon>Liliopsida</taxon>
        <taxon>Poales</taxon>
        <taxon>Poaceae</taxon>
        <taxon>PACMAD clade</taxon>
        <taxon>Panicoideae</taxon>
        <taxon>Panicodae</taxon>
        <taxon>Paniceae</taxon>
        <taxon>Cenchrinae</taxon>
        <taxon>Setaria</taxon>
    </lineage>
</organism>
<accession>K3YBJ9</accession>
<proteinExistence type="predicted"/>
<evidence type="ECO:0000256" key="1">
    <source>
        <dbReference type="SAM" id="MobiDB-lite"/>
    </source>
</evidence>
<dbReference type="Proteomes" id="UP000004995">
    <property type="component" value="Unassembled WGS sequence"/>
</dbReference>
<keyword evidence="3" id="KW-1185">Reference proteome</keyword>
<reference evidence="3" key="1">
    <citation type="journal article" date="2012" name="Nat. Biotechnol.">
        <title>Reference genome sequence of the model plant Setaria.</title>
        <authorList>
            <person name="Bennetzen J.L."/>
            <person name="Schmutz J."/>
            <person name="Wang H."/>
            <person name="Percifield R."/>
            <person name="Hawkins J."/>
            <person name="Pontaroli A.C."/>
            <person name="Estep M."/>
            <person name="Feng L."/>
            <person name="Vaughn J.N."/>
            <person name="Grimwood J."/>
            <person name="Jenkins J."/>
            <person name="Barry K."/>
            <person name="Lindquist E."/>
            <person name="Hellsten U."/>
            <person name="Deshpande S."/>
            <person name="Wang X."/>
            <person name="Wu X."/>
            <person name="Mitros T."/>
            <person name="Triplett J."/>
            <person name="Yang X."/>
            <person name="Ye C.Y."/>
            <person name="Mauro-Herrera M."/>
            <person name="Wang L."/>
            <person name="Li P."/>
            <person name="Sharma M."/>
            <person name="Sharma R."/>
            <person name="Ronald P.C."/>
            <person name="Panaud O."/>
            <person name="Kellogg E.A."/>
            <person name="Brutnell T.P."/>
            <person name="Doust A.N."/>
            <person name="Tuskan G.A."/>
            <person name="Rokhsar D."/>
            <person name="Devos K.M."/>
        </authorList>
    </citation>
    <scope>NUCLEOTIDE SEQUENCE [LARGE SCALE GENOMIC DNA]</scope>
    <source>
        <strain evidence="3">cv. Yugu1</strain>
    </source>
</reference>
<name>K3YBJ9_SETIT</name>
<evidence type="ECO:0000313" key="3">
    <source>
        <dbReference type="Proteomes" id="UP000004995"/>
    </source>
</evidence>
<dbReference type="InParanoid" id="K3YBJ9"/>
<evidence type="ECO:0000313" key="2">
    <source>
        <dbReference type="EnsemblPlants" id="KQK97395"/>
    </source>
</evidence>
<dbReference type="EMBL" id="AGNK02004362">
    <property type="status" value="NOT_ANNOTATED_CDS"/>
    <property type="molecule type" value="Genomic_DNA"/>
</dbReference>
<dbReference type="Gramene" id="KQK97395">
    <property type="protein sequence ID" value="KQK97395"/>
    <property type="gene ID" value="SETIT_011593mg"/>
</dbReference>
<reference evidence="2" key="2">
    <citation type="submission" date="2018-08" db="UniProtKB">
        <authorList>
            <consortium name="EnsemblPlants"/>
        </authorList>
    </citation>
    <scope>IDENTIFICATION</scope>
    <source>
        <strain evidence="2">Yugu1</strain>
    </source>
</reference>
<dbReference type="EnsemblPlants" id="KQK97395">
    <property type="protein sequence ID" value="KQK97395"/>
    <property type="gene ID" value="SETIT_011593mg"/>
</dbReference>
<protein>
    <submittedName>
        <fullName evidence="2">Uncharacterized protein</fullName>
    </submittedName>
</protein>
<dbReference type="HOGENOM" id="CLU_3000070_0_0_1"/>
<sequence length="57" mass="6121">MTKIISICLIQADNTNQNGKPSSSRKRRHTGGLSNQDALTVAHTKSTVTLVRLTASV</sequence>
<feature type="region of interest" description="Disordered" evidence="1">
    <location>
        <begin position="14"/>
        <end position="38"/>
    </location>
</feature>